<dbReference type="AlphaFoldDB" id="A0A345V5C6"/>
<evidence type="ECO:0000313" key="3">
    <source>
        <dbReference type="Proteomes" id="UP000254535"/>
    </source>
</evidence>
<organism evidence="2 3">
    <name type="scientific">Pseudomonas fluorescens</name>
    <dbReference type="NCBI Taxonomy" id="294"/>
    <lineage>
        <taxon>Bacteria</taxon>
        <taxon>Pseudomonadati</taxon>
        <taxon>Pseudomonadota</taxon>
        <taxon>Gammaproteobacteria</taxon>
        <taxon>Pseudomonadales</taxon>
        <taxon>Pseudomonadaceae</taxon>
        <taxon>Pseudomonas</taxon>
    </lineage>
</organism>
<gene>
    <name evidence="2" type="ORF">CFN16_28440</name>
</gene>
<sequence length="210" mass="23660">MMRKRNVYVMAAVALGAIALTLYLGRGPDQINFHIGKTYDDVVQDSSFPVKDKTAIYPSTPPHPSSTWITSPVIITFDDKQHGFTLPVTKFGAIGWSDFKATTFTTSPMLETLPFEKAVKLLGDLQQMFKKAGWSPDAVEGNDWFKTETQEDRSRLQAKLFDQLDGVILLVPHKYSLILHIKCYARCDERNPDTARYLIDVGLGEDHFSD</sequence>
<accession>A0A345V5C6</accession>
<proteinExistence type="predicted"/>
<name>A0A345V5C6_PSEFL</name>
<dbReference type="Proteomes" id="UP000254535">
    <property type="component" value="Chromosome"/>
</dbReference>
<keyword evidence="1" id="KW-0812">Transmembrane</keyword>
<protein>
    <submittedName>
        <fullName evidence="2">Uncharacterized protein</fullName>
    </submittedName>
</protein>
<feature type="transmembrane region" description="Helical" evidence="1">
    <location>
        <begin position="7"/>
        <end position="25"/>
    </location>
</feature>
<reference evidence="2 3" key="1">
    <citation type="submission" date="2017-07" db="EMBL/GenBank/DDBJ databases">
        <title>Genome sequence of Pseudomonas NEP1.</title>
        <authorList>
            <person name="Nascimento F.X."/>
        </authorList>
    </citation>
    <scope>NUCLEOTIDE SEQUENCE [LARGE SCALE GENOMIC DNA]</scope>
    <source>
        <strain evidence="2 3">NEP1</strain>
    </source>
</reference>
<keyword evidence="1" id="KW-0472">Membrane</keyword>
<keyword evidence="1" id="KW-1133">Transmembrane helix</keyword>
<evidence type="ECO:0000313" key="2">
    <source>
        <dbReference type="EMBL" id="AXJ07928.1"/>
    </source>
</evidence>
<evidence type="ECO:0000256" key="1">
    <source>
        <dbReference type="SAM" id="Phobius"/>
    </source>
</evidence>
<dbReference type="EMBL" id="CP022313">
    <property type="protein sequence ID" value="AXJ07928.1"/>
    <property type="molecule type" value="Genomic_DNA"/>
</dbReference>